<accession>A0A401ZIR4</accession>
<feature type="compositionally biased region" description="Polar residues" evidence="1">
    <location>
        <begin position="17"/>
        <end position="27"/>
    </location>
</feature>
<sequence length="129" mass="13612">MRGEGKLWGTPPDPRQEGSSPSCTSYSGVRGEGKLWGTPPDPRQEGSSPSCTSHWREGGENTGGHPLAPAGGLVALLHLLLEREGGGEGKHWGTPPGPSQEGDEPFYTSYWGEGGDKALGGFAGRWEVR</sequence>
<organism evidence="2 3">
    <name type="scientific">Dictyobacter aurantiacus</name>
    <dbReference type="NCBI Taxonomy" id="1936993"/>
    <lineage>
        <taxon>Bacteria</taxon>
        <taxon>Bacillati</taxon>
        <taxon>Chloroflexota</taxon>
        <taxon>Ktedonobacteria</taxon>
        <taxon>Ktedonobacterales</taxon>
        <taxon>Dictyobacteraceae</taxon>
        <taxon>Dictyobacter</taxon>
    </lineage>
</organism>
<dbReference type="AlphaFoldDB" id="A0A401ZIR4"/>
<evidence type="ECO:0000313" key="3">
    <source>
        <dbReference type="Proteomes" id="UP000287224"/>
    </source>
</evidence>
<name>A0A401ZIR4_9CHLR</name>
<dbReference type="EMBL" id="BIFQ01000001">
    <property type="protein sequence ID" value="GCE06751.1"/>
    <property type="molecule type" value="Genomic_DNA"/>
</dbReference>
<evidence type="ECO:0000256" key="1">
    <source>
        <dbReference type="SAM" id="MobiDB-lite"/>
    </source>
</evidence>
<dbReference type="Proteomes" id="UP000287224">
    <property type="component" value="Unassembled WGS sequence"/>
</dbReference>
<keyword evidence="3" id="KW-1185">Reference proteome</keyword>
<feature type="region of interest" description="Disordered" evidence="1">
    <location>
        <begin position="1"/>
        <end position="69"/>
    </location>
</feature>
<protein>
    <submittedName>
        <fullName evidence="2">Uncharacterized protein</fullName>
    </submittedName>
</protein>
<gene>
    <name evidence="2" type="ORF">KDAU_40800</name>
</gene>
<feature type="region of interest" description="Disordered" evidence="1">
    <location>
        <begin position="85"/>
        <end position="112"/>
    </location>
</feature>
<reference evidence="3" key="1">
    <citation type="submission" date="2018-12" db="EMBL/GenBank/DDBJ databases">
        <title>Tengunoibacter tsumagoiensis gen. nov., sp. nov., Dictyobacter kobayashii sp. nov., D. alpinus sp. nov., and D. joshuensis sp. nov. and description of Dictyobacteraceae fam. nov. within the order Ktedonobacterales isolated from Tengu-no-mugimeshi.</title>
        <authorList>
            <person name="Wang C.M."/>
            <person name="Zheng Y."/>
            <person name="Sakai Y."/>
            <person name="Toyoda A."/>
            <person name="Minakuchi Y."/>
            <person name="Abe K."/>
            <person name="Yokota A."/>
            <person name="Yabe S."/>
        </authorList>
    </citation>
    <scope>NUCLEOTIDE SEQUENCE [LARGE SCALE GENOMIC DNA]</scope>
    <source>
        <strain evidence="3">S-27</strain>
    </source>
</reference>
<evidence type="ECO:0000313" key="2">
    <source>
        <dbReference type="EMBL" id="GCE06751.1"/>
    </source>
</evidence>
<comment type="caution">
    <text evidence="2">The sequence shown here is derived from an EMBL/GenBank/DDBJ whole genome shotgun (WGS) entry which is preliminary data.</text>
</comment>
<proteinExistence type="predicted"/>